<comment type="similarity">
    <text evidence="1 3">Belongs to the GcvH family.</text>
</comment>
<dbReference type="PANTHER" id="PTHR11715">
    <property type="entry name" value="GLYCINE CLEAVAGE SYSTEM H PROTEIN"/>
    <property type="match status" value="1"/>
</dbReference>
<feature type="domain" description="Lipoyl-binding" evidence="5">
    <location>
        <begin position="22"/>
        <end position="104"/>
    </location>
</feature>
<dbReference type="InterPro" id="IPR002930">
    <property type="entry name" value="GCV_H"/>
</dbReference>
<evidence type="ECO:0000256" key="3">
    <source>
        <dbReference type="HAMAP-Rule" id="MF_00272"/>
    </source>
</evidence>
<feature type="modified residue" description="N6-lipoyllysine" evidence="3 4">
    <location>
        <position position="63"/>
    </location>
</feature>
<dbReference type="PANTHER" id="PTHR11715:SF3">
    <property type="entry name" value="GLYCINE CLEAVAGE SYSTEM H PROTEIN-RELATED"/>
    <property type="match status" value="1"/>
</dbReference>
<dbReference type="PROSITE" id="PS50968">
    <property type="entry name" value="BIOTINYL_LIPOYL"/>
    <property type="match status" value="1"/>
</dbReference>
<dbReference type="Pfam" id="PF01597">
    <property type="entry name" value="GCV_H"/>
    <property type="match status" value="1"/>
</dbReference>
<gene>
    <name evidence="3 6" type="primary">gcvH</name>
    <name evidence="6" type="ORF">FJZ47_17860</name>
</gene>
<keyword evidence="2 3" id="KW-0450">Lipoyl</keyword>
<name>A0A937W2V2_UNCTE</name>
<dbReference type="InterPro" id="IPR011053">
    <property type="entry name" value="Single_hybrid_motif"/>
</dbReference>
<dbReference type="CDD" id="cd06848">
    <property type="entry name" value="GCS_H"/>
    <property type="match status" value="1"/>
</dbReference>
<evidence type="ECO:0000313" key="7">
    <source>
        <dbReference type="Proteomes" id="UP000712673"/>
    </source>
</evidence>
<proteinExistence type="inferred from homology"/>
<comment type="subunit">
    <text evidence="3">The glycine cleavage system is composed of four proteins: P, T, L and H.</text>
</comment>
<dbReference type="GO" id="GO:0005829">
    <property type="term" value="C:cytosol"/>
    <property type="evidence" value="ECO:0007669"/>
    <property type="project" value="TreeGrafter"/>
</dbReference>
<dbReference type="InterPro" id="IPR003016">
    <property type="entry name" value="2-oxoA_DH_lipoyl-BS"/>
</dbReference>
<protein>
    <recommendedName>
        <fullName evidence="3">Glycine cleavage system H protein</fullName>
    </recommendedName>
</protein>
<dbReference type="Proteomes" id="UP000712673">
    <property type="component" value="Unassembled WGS sequence"/>
</dbReference>
<sequence length="131" mass="14612">MEFPANLRYTKEHEWARQEGNRIVVGITDYAQKELGDVVFVELPEIGLTLAVEDTFGVVESVKAVSDLYAPVSGTVVDANMVLEDQPELVNASPYGQGWMVVIETARLEEFQQLLTAAEYQAYIAQEKSSR</sequence>
<dbReference type="NCBIfam" id="NF002270">
    <property type="entry name" value="PRK01202.1"/>
    <property type="match status" value="1"/>
</dbReference>
<reference evidence="6" key="1">
    <citation type="submission" date="2019-03" db="EMBL/GenBank/DDBJ databases">
        <title>Lake Tanganyika Metagenome-Assembled Genomes (MAGs).</title>
        <authorList>
            <person name="Tran P."/>
        </authorList>
    </citation>
    <scope>NUCLEOTIDE SEQUENCE</scope>
    <source>
        <strain evidence="6">K_DeepCast_65m_m2_066</strain>
    </source>
</reference>
<evidence type="ECO:0000256" key="4">
    <source>
        <dbReference type="PIRSR" id="PIRSR617453-50"/>
    </source>
</evidence>
<accession>A0A937W2V2</accession>
<organism evidence="6 7">
    <name type="scientific">Tectimicrobiota bacterium</name>
    <dbReference type="NCBI Taxonomy" id="2528274"/>
    <lineage>
        <taxon>Bacteria</taxon>
        <taxon>Pseudomonadati</taxon>
        <taxon>Nitrospinota/Tectimicrobiota group</taxon>
        <taxon>Candidatus Tectimicrobiota</taxon>
    </lineage>
</organism>
<comment type="caution">
    <text evidence="6">The sequence shown here is derived from an EMBL/GenBank/DDBJ whole genome shotgun (WGS) entry which is preliminary data.</text>
</comment>
<dbReference type="InterPro" id="IPR017453">
    <property type="entry name" value="GCV_H_sub"/>
</dbReference>
<dbReference type="SUPFAM" id="SSF51230">
    <property type="entry name" value="Single hybrid motif"/>
    <property type="match status" value="1"/>
</dbReference>
<dbReference type="HAMAP" id="MF_00272">
    <property type="entry name" value="GcvH"/>
    <property type="match status" value="1"/>
</dbReference>
<dbReference type="Gene3D" id="2.40.50.100">
    <property type="match status" value="1"/>
</dbReference>
<evidence type="ECO:0000259" key="5">
    <source>
        <dbReference type="PROSITE" id="PS50968"/>
    </source>
</evidence>
<dbReference type="NCBIfam" id="TIGR00527">
    <property type="entry name" value="gcvH"/>
    <property type="match status" value="1"/>
</dbReference>
<dbReference type="InterPro" id="IPR000089">
    <property type="entry name" value="Biotin_lipoyl"/>
</dbReference>
<dbReference type="EMBL" id="VGLS01000641">
    <property type="protein sequence ID" value="MBM3225647.1"/>
    <property type="molecule type" value="Genomic_DNA"/>
</dbReference>
<comment type="function">
    <text evidence="3">The glycine cleavage system catalyzes the degradation of glycine. The H protein shuttles the methylamine group of glycine from the P protein to the T protein.</text>
</comment>
<evidence type="ECO:0000313" key="6">
    <source>
        <dbReference type="EMBL" id="MBM3225647.1"/>
    </source>
</evidence>
<dbReference type="GO" id="GO:0019464">
    <property type="term" value="P:glycine decarboxylation via glycine cleavage system"/>
    <property type="evidence" value="ECO:0007669"/>
    <property type="project" value="UniProtKB-UniRule"/>
</dbReference>
<dbReference type="AlphaFoldDB" id="A0A937W2V2"/>
<evidence type="ECO:0000256" key="2">
    <source>
        <dbReference type="ARBA" id="ARBA00022823"/>
    </source>
</evidence>
<dbReference type="InterPro" id="IPR033753">
    <property type="entry name" value="GCV_H/Fam206"/>
</dbReference>
<comment type="cofactor">
    <cofactor evidence="3">
        <name>(R)-lipoate</name>
        <dbReference type="ChEBI" id="CHEBI:83088"/>
    </cofactor>
    <text evidence="3">Binds 1 lipoyl cofactor covalently.</text>
</comment>
<dbReference type="PROSITE" id="PS00189">
    <property type="entry name" value="LIPOYL"/>
    <property type="match status" value="1"/>
</dbReference>
<dbReference type="GO" id="GO:0005960">
    <property type="term" value="C:glycine cleavage complex"/>
    <property type="evidence" value="ECO:0007669"/>
    <property type="project" value="InterPro"/>
</dbReference>
<evidence type="ECO:0000256" key="1">
    <source>
        <dbReference type="ARBA" id="ARBA00009249"/>
    </source>
</evidence>
<dbReference type="GO" id="GO:0009249">
    <property type="term" value="P:protein lipoylation"/>
    <property type="evidence" value="ECO:0007669"/>
    <property type="project" value="TreeGrafter"/>
</dbReference>